<keyword evidence="2" id="KW-0687">Ribonucleoprotein</keyword>
<feature type="compositionally biased region" description="Basic and acidic residues" evidence="1">
    <location>
        <begin position="120"/>
        <end position="143"/>
    </location>
</feature>
<dbReference type="GO" id="GO:0046540">
    <property type="term" value="C:U4/U6 x U5 tri-snRNP complex"/>
    <property type="evidence" value="ECO:0007669"/>
    <property type="project" value="InterPro"/>
</dbReference>
<dbReference type="Proteomes" id="UP000324222">
    <property type="component" value="Unassembled WGS sequence"/>
</dbReference>
<evidence type="ECO:0000313" key="3">
    <source>
        <dbReference type="Proteomes" id="UP000324222"/>
    </source>
</evidence>
<proteinExistence type="predicted"/>
<evidence type="ECO:0000313" key="2">
    <source>
        <dbReference type="EMBL" id="MPC45190.1"/>
    </source>
</evidence>
<gene>
    <name evidence="2" type="primary">PRPF3_1</name>
    <name evidence="2" type="ORF">E2C01_038880</name>
</gene>
<name>A0A5B7FC39_PORTR</name>
<organism evidence="2 3">
    <name type="scientific">Portunus trituberculatus</name>
    <name type="common">Swimming crab</name>
    <name type="synonym">Neptunus trituberculatus</name>
    <dbReference type="NCBI Taxonomy" id="210409"/>
    <lineage>
        <taxon>Eukaryota</taxon>
        <taxon>Metazoa</taxon>
        <taxon>Ecdysozoa</taxon>
        <taxon>Arthropoda</taxon>
        <taxon>Crustacea</taxon>
        <taxon>Multicrustacea</taxon>
        <taxon>Malacostraca</taxon>
        <taxon>Eumalacostraca</taxon>
        <taxon>Eucarida</taxon>
        <taxon>Decapoda</taxon>
        <taxon>Pleocyemata</taxon>
        <taxon>Brachyura</taxon>
        <taxon>Eubrachyura</taxon>
        <taxon>Portunoidea</taxon>
        <taxon>Portunidae</taxon>
        <taxon>Portuninae</taxon>
        <taxon>Portunus</taxon>
    </lineage>
</organism>
<feature type="region of interest" description="Disordered" evidence="1">
    <location>
        <begin position="111"/>
        <end position="162"/>
    </location>
</feature>
<dbReference type="PANTHER" id="PTHR14212">
    <property type="entry name" value="U4/U6-ASSOCIATED RNA SPLICING FACTOR-RELATED"/>
    <property type="match status" value="1"/>
</dbReference>
<dbReference type="EMBL" id="VSRR010006616">
    <property type="protein sequence ID" value="MPC45190.1"/>
    <property type="molecule type" value="Genomic_DNA"/>
</dbReference>
<comment type="caution">
    <text evidence="2">The sequence shown here is derived from an EMBL/GenBank/DDBJ whole genome shotgun (WGS) entry which is preliminary data.</text>
</comment>
<dbReference type="GO" id="GO:0000398">
    <property type="term" value="P:mRNA splicing, via spliceosome"/>
    <property type="evidence" value="ECO:0007669"/>
    <property type="project" value="InterPro"/>
</dbReference>
<feature type="compositionally biased region" description="Pro residues" evidence="1">
    <location>
        <begin position="144"/>
        <end position="153"/>
    </location>
</feature>
<evidence type="ECO:0000256" key="1">
    <source>
        <dbReference type="SAM" id="MobiDB-lite"/>
    </source>
</evidence>
<keyword evidence="3" id="KW-1185">Reference proteome</keyword>
<dbReference type="AlphaFoldDB" id="A0A5B7FC39"/>
<sequence>MYWAKDFMVGGPKIFCKGEMTRSRFLYLLKFVSFASLDEDSCFSLSDSASTDLSMSEQVVVHLLGDLLDKGRHVVTDNWYTILRLGSYLLTRDILLTGVAFGILEDMGAKVKTSSRKRTHKDENEREKESKRAKVKEEKEPPVESKPPQPPSSGPNNTVSPGQIQAQQIKDIMAKAQAVIEERKKAMASLHPPEPKPTTNGAALPLMPGPPPSLLGALAGGDVNSRIAELQARIQAQLGNNPTLGLPGLPMGLPAGAPPPPAATVAKPVGEQSKPTPLILDAEGRTVDQSGKEVHLTQRIPTLKANIRAKKREEFKQQLQEKPLEDTAESNFFDGRIGGRPPVRVKRMFKFHDQGKFIQLAQRERAKVLSSFYCS</sequence>
<dbReference type="OrthoDB" id="10264544at2759"/>
<reference evidence="2 3" key="1">
    <citation type="submission" date="2019-05" db="EMBL/GenBank/DDBJ databases">
        <title>Another draft genome of Portunus trituberculatus and its Hox gene families provides insights of decapod evolution.</title>
        <authorList>
            <person name="Jeong J.-H."/>
            <person name="Song I."/>
            <person name="Kim S."/>
            <person name="Choi T."/>
            <person name="Kim D."/>
            <person name="Ryu S."/>
            <person name="Kim W."/>
        </authorList>
    </citation>
    <scope>NUCLEOTIDE SEQUENCE [LARGE SCALE GENOMIC DNA]</scope>
    <source>
        <tissue evidence="2">Muscle</tissue>
    </source>
</reference>
<dbReference type="InterPro" id="IPR027104">
    <property type="entry name" value="Prp3"/>
</dbReference>
<feature type="region of interest" description="Disordered" evidence="1">
    <location>
        <begin position="318"/>
        <end position="337"/>
    </location>
</feature>
<accession>A0A5B7FC39</accession>
<dbReference type="PANTHER" id="PTHR14212:SF0">
    <property type="entry name" value="U4_U6 SMALL NUCLEAR RIBONUCLEOPROTEIN PRP3"/>
    <property type="match status" value="1"/>
</dbReference>
<protein>
    <submittedName>
        <fullName evidence="2">U4/U6 small nuclear ribonucleoprotein Prp3</fullName>
    </submittedName>
</protein>